<feature type="transmembrane region" description="Helical" evidence="4">
    <location>
        <begin position="977"/>
        <end position="1000"/>
    </location>
</feature>
<keyword evidence="4" id="KW-0812">Transmembrane</keyword>
<dbReference type="Proteomes" id="UP000663880">
    <property type="component" value="Unassembled WGS sequence"/>
</dbReference>
<evidence type="ECO:0000256" key="3">
    <source>
        <dbReference type="ARBA" id="ARBA00022679"/>
    </source>
</evidence>
<dbReference type="SUPFAM" id="SSF53756">
    <property type="entry name" value="UDP-Glycosyltransferase/glycogen phosphorylase"/>
    <property type="match status" value="2"/>
</dbReference>
<dbReference type="PANTHER" id="PTHR48043">
    <property type="entry name" value="EG:EG0003.4 PROTEIN-RELATED"/>
    <property type="match status" value="1"/>
</dbReference>
<keyword evidence="2" id="KW-0328">Glycosyltransferase</keyword>
<dbReference type="PANTHER" id="PTHR48043:SF159">
    <property type="entry name" value="EG:EG0003.4 PROTEIN-RELATED"/>
    <property type="match status" value="1"/>
</dbReference>
<keyword evidence="4" id="KW-1133">Transmembrane helix</keyword>
<keyword evidence="4" id="KW-0472">Membrane</keyword>
<dbReference type="PROSITE" id="PS00375">
    <property type="entry name" value="UDPGT"/>
    <property type="match status" value="2"/>
</dbReference>
<evidence type="ECO:0008006" key="7">
    <source>
        <dbReference type="Google" id="ProtNLM"/>
    </source>
</evidence>
<dbReference type="Gene3D" id="3.40.50.2000">
    <property type="entry name" value="Glycogen Phosphorylase B"/>
    <property type="match status" value="4"/>
</dbReference>
<reference evidence="5" key="1">
    <citation type="submission" date="2021-02" db="EMBL/GenBank/DDBJ databases">
        <authorList>
            <person name="Steward A R."/>
        </authorList>
    </citation>
    <scope>NUCLEOTIDE SEQUENCE</scope>
</reference>
<evidence type="ECO:0000313" key="6">
    <source>
        <dbReference type="Proteomes" id="UP000663880"/>
    </source>
</evidence>
<dbReference type="CDD" id="cd03784">
    <property type="entry name" value="GT1_Gtf-like"/>
    <property type="match status" value="2"/>
</dbReference>
<dbReference type="InterPro" id="IPR035595">
    <property type="entry name" value="UDP_glycos_trans_CS"/>
</dbReference>
<dbReference type="EMBL" id="CAJOBZ010000063">
    <property type="protein sequence ID" value="CAF4934805.1"/>
    <property type="molecule type" value="Genomic_DNA"/>
</dbReference>
<comment type="similarity">
    <text evidence="1">Belongs to the UDP-glycosyltransferase family.</text>
</comment>
<gene>
    <name evidence="5" type="ORF">PMACD_LOCUS14176</name>
</gene>
<dbReference type="GO" id="GO:0008194">
    <property type="term" value="F:UDP-glycosyltransferase activity"/>
    <property type="evidence" value="ECO:0007669"/>
    <property type="project" value="InterPro"/>
</dbReference>
<dbReference type="AlphaFoldDB" id="A0A821WYG4"/>
<protein>
    <recommendedName>
        <fullName evidence="7">UDP-glycosyltransferases domain-containing protein</fullName>
    </recommendedName>
</protein>
<dbReference type="InterPro" id="IPR002213">
    <property type="entry name" value="UDP_glucos_trans"/>
</dbReference>
<evidence type="ECO:0000313" key="5">
    <source>
        <dbReference type="EMBL" id="CAF4934805.1"/>
    </source>
</evidence>
<dbReference type="FunFam" id="3.40.50.2000:FF:000050">
    <property type="entry name" value="UDP-glucuronosyltransferase"/>
    <property type="match status" value="2"/>
</dbReference>
<evidence type="ECO:0000256" key="1">
    <source>
        <dbReference type="ARBA" id="ARBA00009995"/>
    </source>
</evidence>
<keyword evidence="6" id="KW-1185">Reference proteome</keyword>
<feature type="transmembrane region" description="Helical" evidence="4">
    <location>
        <begin position="473"/>
        <end position="495"/>
    </location>
</feature>
<organism evidence="5 6">
    <name type="scientific">Pieris macdunnoughi</name>
    <dbReference type="NCBI Taxonomy" id="345717"/>
    <lineage>
        <taxon>Eukaryota</taxon>
        <taxon>Metazoa</taxon>
        <taxon>Ecdysozoa</taxon>
        <taxon>Arthropoda</taxon>
        <taxon>Hexapoda</taxon>
        <taxon>Insecta</taxon>
        <taxon>Pterygota</taxon>
        <taxon>Neoptera</taxon>
        <taxon>Endopterygota</taxon>
        <taxon>Lepidoptera</taxon>
        <taxon>Glossata</taxon>
        <taxon>Ditrysia</taxon>
        <taxon>Papilionoidea</taxon>
        <taxon>Pieridae</taxon>
        <taxon>Pierinae</taxon>
        <taxon>Pieris</taxon>
    </lineage>
</organism>
<sequence length="1011" mass="116980">MPKIFLLFILFGYCYGANILYVIPFSANSHYLSLRPIGLELARRGHNVTVITAHLETDHPPTYHQIKVDATKVWDLLGEKRPNVFSMVDLSTEEFHQKYIWPGTLLVVERALQSPAVKELLASDIKFDLVINEQFMQEAFNVLAHKYNAPLALVTTYGNCMKHNFLTRNPLQWETVTFELLDVDDPTSFFGRLRNMYFSIYEFVWWRFWYLQKHEELVTKYIPGLSTPVPSLYDIQRNTSLMLLNSHFSVDISAAYLPNIVEVGGMHLTKSDKSLPQDLQKYLDDAVDGVIYINFGSNVQSTDLTGEKRQAFINVFKRLKQRIIFKWEEDTLEGKPDNVMIKKWLPQKEILAHPNIKVFISHGGLIGTQEAIYNGVPVIGIPVFSDQLNNILLLEGMKFGKLLKFHDITEERLYGLLKEVLEDHSYMAKAKEVSKRFKDRPMNALDTAMFWLEYVIRHNGAPFMKNPALQFNWFEYTMLDVYSFVVAVLIAIIYGAFKFWSLLSLLVYFCDAANILFVIPFTTRSHYINLKPIGLELARRGHNVTVITAYREKNYPPNYHQVMVKDTKIWDALGKERPNVFTMVDLTAEEFHNEILWPGGLALTEEALQSSEVQALLTSNTTFDLVVNEQFFQEAFYALANIYNAPLALVTTHGNCMKHNFLTRNSLQWATVTHELLDLHHSTSFLGRLRNMYFSVYELFWWKFWYLEKQEELMRKYIPGLPQKMPSLYDVQKNASLMLLNTHFSVDTPTAYLPNVVEIGGIHVTNSTGALPEDLQKCLDGAVNGVVYVNFGSNVRSSELSQEKKQAFINVFRRLKQTIIWKWEDDKLEDKPKNVIIRKWLPQVEILAHPHVKVFVSHGGLIGTQEAIYHGVPLISVPIYGDQLNNVLTLEQLGVGKLLHYHEINEEKLYQLLDEILNNSSYMAKAKEVSKRFVDRPLNALDTAVFWLEYVIRNKGATYMKNPAKDLSWFAYTMIDVYLFIAFIILILINVSIMFCKFLFFNRMMNKMKID</sequence>
<evidence type="ECO:0000256" key="2">
    <source>
        <dbReference type="ARBA" id="ARBA00022676"/>
    </source>
</evidence>
<name>A0A821WYG4_9NEOP</name>
<dbReference type="InterPro" id="IPR050271">
    <property type="entry name" value="UDP-glycosyltransferase"/>
</dbReference>
<keyword evidence="3" id="KW-0808">Transferase</keyword>
<proteinExistence type="inferred from homology"/>
<evidence type="ECO:0000256" key="4">
    <source>
        <dbReference type="SAM" id="Phobius"/>
    </source>
</evidence>
<comment type="caution">
    <text evidence="5">The sequence shown here is derived from an EMBL/GenBank/DDBJ whole genome shotgun (WGS) entry which is preliminary data.</text>
</comment>
<dbReference type="Pfam" id="PF00201">
    <property type="entry name" value="UDPGT"/>
    <property type="match status" value="2"/>
</dbReference>
<dbReference type="OrthoDB" id="5835829at2759"/>
<feature type="transmembrane region" description="Helical" evidence="4">
    <location>
        <begin position="502"/>
        <end position="521"/>
    </location>
</feature>
<accession>A0A821WYG4</accession>